<dbReference type="OrthoDB" id="785014at2759"/>
<feature type="region of interest" description="Disordered" evidence="2">
    <location>
        <begin position="290"/>
        <end position="318"/>
    </location>
</feature>
<feature type="domain" description="CCHC-type" evidence="3">
    <location>
        <begin position="278"/>
        <end position="293"/>
    </location>
</feature>
<dbReference type="Gene3D" id="4.10.60.10">
    <property type="entry name" value="Zinc finger, CCHC-type"/>
    <property type="match status" value="1"/>
</dbReference>
<evidence type="ECO:0000256" key="2">
    <source>
        <dbReference type="SAM" id="MobiDB-lite"/>
    </source>
</evidence>
<evidence type="ECO:0000259" key="3">
    <source>
        <dbReference type="PROSITE" id="PS50158"/>
    </source>
</evidence>
<dbReference type="GO" id="GO:0008270">
    <property type="term" value="F:zinc ion binding"/>
    <property type="evidence" value="ECO:0007669"/>
    <property type="project" value="UniProtKB-KW"/>
</dbReference>
<feature type="compositionally biased region" description="Basic and acidic residues" evidence="2">
    <location>
        <begin position="290"/>
        <end position="301"/>
    </location>
</feature>
<keyword evidence="1" id="KW-0479">Metal-binding</keyword>
<sequence>MAAQGFAEGQSVHRPPLFDGEDCNYWKTRMEFFLQGYDYQLWTIIEEGYLIVLNPREEWIDNDRKSLTKNSKAKNLICYALTRSEFNRISACKSAKEIWDKLKLTYEGTDKVKETRIDILVTQYEKFQMLTGETITQMYSRFTDITNGLTGLGKMYNIGDMVRKILRSLPSRWTPKVTTIEEVNDLTTMSLEKLIGSLMAHEINMERLFESSSKKKFTNAFKVIAAPSTSSSSSSKNAGSEDNDVDDILSKLQRILKKKKNGSRRIQKKEKKEKEPVCYECRKPGHLRLDCPKLKKTGRLEKSKKKHKKFKRKAMAAA</sequence>
<keyword evidence="1" id="KW-0862">Zinc</keyword>
<gene>
    <name evidence="4" type="ORF">Taro_000590</name>
</gene>
<reference evidence="4" key="1">
    <citation type="submission" date="2017-07" db="EMBL/GenBank/DDBJ databases">
        <title>Taro Niue Genome Assembly and Annotation.</title>
        <authorList>
            <person name="Atibalentja N."/>
            <person name="Keating K."/>
            <person name="Fields C.J."/>
        </authorList>
    </citation>
    <scope>NUCLEOTIDE SEQUENCE</scope>
    <source>
        <strain evidence="4">Niue_2</strain>
        <tissue evidence="4">Leaf</tissue>
    </source>
</reference>
<dbReference type="InterPro" id="IPR001878">
    <property type="entry name" value="Znf_CCHC"/>
</dbReference>
<organism evidence="4 5">
    <name type="scientific">Colocasia esculenta</name>
    <name type="common">Wild taro</name>
    <name type="synonym">Arum esculentum</name>
    <dbReference type="NCBI Taxonomy" id="4460"/>
    <lineage>
        <taxon>Eukaryota</taxon>
        <taxon>Viridiplantae</taxon>
        <taxon>Streptophyta</taxon>
        <taxon>Embryophyta</taxon>
        <taxon>Tracheophyta</taxon>
        <taxon>Spermatophyta</taxon>
        <taxon>Magnoliopsida</taxon>
        <taxon>Liliopsida</taxon>
        <taxon>Araceae</taxon>
        <taxon>Aroideae</taxon>
        <taxon>Colocasieae</taxon>
        <taxon>Colocasia</taxon>
    </lineage>
</organism>
<dbReference type="PANTHER" id="PTHR34676:SF28">
    <property type="entry name" value="ZINC FINGER, CCHC-TYPE, RIBONUCLEASE H-LIKE DOMAIN, GAG-PRE-INTEGRASE DOMAIN PROTEIN-RELATED"/>
    <property type="match status" value="1"/>
</dbReference>
<dbReference type="PANTHER" id="PTHR34676">
    <property type="entry name" value="DUF4219 DOMAIN-CONTAINING PROTEIN-RELATED"/>
    <property type="match status" value="1"/>
</dbReference>
<proteinExistence type="predicted"/>
<dbReference type="Pfam" id="PF14223">
    <property type="entry name" value="Retrotran_gag_2"/>
    <property type="match status" value="1"/>
</dbReference>
<keyword evidence="5" id="KW-1185">Reference proteome</keyword>
<dbReference type="EMBL" id="NMUH01000011">
    <property type="protein sequence ID" value="MQL68284.1"/>
    <property type="molecule type" value="Genomic_DNA"/>
</dbReference>
<dbReference type="SUPFAM" id="SSF57756">
    <property type="entry name" value="Retrovirus zinc finger-like domains"/>
    <property type="match status" value="1"/>
</dbReference>
<accession>A0A843TFA2</accession>
<dbReference type="SMART" id="SM00343">
    <property type="entry name" value="ZnF_C2HC"/>
    <property type="match status" value="1"/>
</dbReference>
<protein>
    <recommendedName>
        <fullName evidence="3">CCHC-type domain-containing protein</fullName>
    </recommendedName>
</protein>
<name>A0A843TFA2_COLES</name>
<dbReference type="Proteomes" id="UP000652761">
    <property type="component" value="Unassembled WGS sequence"/>
</dbReference>
<keyword evidence="1" id="KW-0863">Zinc-finger</keyword>
<evidence type="ECO:0000256" key="1">
    <source>
        <dbReference type="PROSITE-ProRule" id="PRU00047"/>
    </source>
</evidence>
<dbReference type="PROSITE" id="PS50158">
    <property type="entry name" value="ZF_CCHC"/>
    <property type="match status" value="1"/>
</dbReference>
<dbReference type="InterPro" id="IPR036875">
    <property type="entry name" value="Znf_CCHC_sf"/>
</dbReference>
<comment type="caution">
    <text evidence="4">The sequence shown here is derived from an EMBL/GenBank/DDBJ whole genome shotgun (WGS) entry which is preliminary data.</text>
</comment>
<evidence type="ECO:0000313" key="5">
    <source>
        <dbReference type="Proteomes" id="UP000652761"/>
    </source>
</evidence>
<evidence type="ECO:0000313" key="4">
    <source>
        <dbReference type="EMBL" id="MQL68284.1"/>
    </source>
</evidence>
<dbReference type="AlphaFoldDB" id="A0A843TFA2"/>
<dbReference type="GO" id="GO:0003676">
    <property type="term" value="F:nucleic acid binding"/>
    <property type="evidence" value="ECO:0007669"/>
    <property type="project" value="InterPro"/>
</dbReference>
<feature type="compositionally biased region" description="Basic residues" evidence="2">
    <location>
        <begin position="302"/>
        <end position="318"/>
    </location>
</feature>